<keyword evidence="4 5" id="KW-0472">Membrane</keyword>
<feature type="transmembrane region" description="Helical" evidence="5">
    <location>
        <begin position="357"/>
        <end position="376"/>
    </location>
</feature>
<evidence type="ECO:0000256" key="4">
    <source>
        <dbReference type="ARBA" id="ARBA00023136"/>
    </source>
</evidence>
<keyword evidence="3 5" id="KW-1133">Transmembrane helix</keyword>
<evidence type="ECO:0000313" key="7">
    <source>
        <dbReference type="EMBL" id="KAK8105692.1"/>
    </source>
</evidence>
<dbReference type="AlphaFoldDB" id="A0AAW0QI59"/>
<evidence type="ECO:0000259" key="6">
    <source>
        <dbReference type="Pfam" id="PF13813"/>
    </source>
</evidence>
<evidence type="ECO:0000256" key="5">
    <source>
        <dbReference type="SAM" id="Phobius"/>
    </source>
</evidence>
<feature type="transmembrane region" description="Helical" evidence="5">
    <location>
        <begin position="12"/>
        <end position="33"/>
    </location>
</feature>
<reference evidence="7 8" key="1">
    <citation type="submission" date="2023-01" db="EMBL/GenBank/DDBJ databases">
        <title>Analysis of 21 Apiospora genomes using comparative genomics revels a genus with tremendous synthesis potential of carbohydrate active enzymes and secondary metabolites.</title>
        <authorList>
            <person name="Sorensen T."/>
        </authorList>
    </citation>
    <scope>NUCLEOTIDE SEQUENCE [LARGE SCALE GENOMIC DNA]</scope>
    <source>
        <strain evidence="7 8">CBS 117206</strain>
    </source>
</reference>
<comment type="caution">
    <text evidence="7">The sequence shown here is derived from an EMBL/GenBank/DDBJ whole genome shotgun (WGS) entry which is preliminary data.</text>
</comment>
<keyword evidence="8" id="KW-1185">Reference proteome</keyword>
<gene>
    <name evidence="7" type="ORF">PG999_009051</name>
</gene>
<dbReference type="GO" id="GO:0016020">
    <property type="term" value="C:membrane"/>
    <property type="evidence" value="ECO:0007669"/>
    <property type="project" value="UniProtKB-SubCell"/>
</dbReference>
<feature type="transmembrane region" description="Helical" evidence="5">
    <location>
        <begin position="207"/>
        <end position="234"/>
    </location>
</feature>
<evidence type="ECO:0000313" key="8">
    <source>
        <dbReference type="Proteomes" id="UP001392437"/>
    </source>
</evidence>
<evidence type="ECO:0000256" key="2">
    <source>
        <dbReference type="ARBA" id="ARBA00022692"/>
    </source>
</evidence>
<dbReference type="InterPro" id="IPR032805">
    <property type="entry name" value="Wax_synthase_dom"/>
</dbReference>
<comment type="subcellular location">
    <subcellularLocation>
        <location evidence="1">Membrane</location>
        <topology evidence="1">Multi-pass membrane protein</topology>
    </subcellularLocation>
</comment>
<protein>
    <submittedName>
        <fullName evidence="7">Toxin biosynthesis protein (Tri7)</fullName>
    </submittedName>
</protein>
<dbReference type="EMBL" id="JAQQWP010000008">
    <property type="protein sequence ID" value="KAK8105692.1"/>
    <property type="molecule type" value="Genomic_DNA"/>
</dbReference>
<accession>A0AAW0QI59</accession>
<feature type="domain" description="Wax synthase" evidence="6">
    <location>
        <begin position="239"/>
        <end position="325"/>
    </location>
</feature>
<organism evidence="7 8">
    <name type="scientific">Apiospora kogelbergensis</name>
    <dbReference type="NCBI Taxonomy" id="1337665"/>
    <lineage>
        <taxon>Eukaryota</taxon>
        <taxon>Fungi</taxon>
        <taxon>Dikarya</taxon>
        <taxon>Ascomycota</taxon>
        <taxon>Pezizomycotina</taxon>
        <taxon>Sordariomycetes</taxon>
        <taxon>Xylariomycetidae</taxon>
        <taxon>Amphisphaeriales</taxon>
        <taxon>Apiosporaceae</taxon>
        <taxon>Apiospora</taxon>
    </lineage>
</organism>
<proteinExistence type="predicted"/>
<dbReference type="Pfam" id="PF13813">
    <property type="entry name" value="MBOAT_2"/>
    <property type="match status" value="1"/>
</dbReference>
<dbReference type="Proteomes" id="UP001392437">
    <property type="component" value="Unassembled WGS sequence"/>
</dbReference>
<evidence type="ECO:0000256" key="1">
    <source>
        <dbReference type="ARBA" id="ARBA00004141"/>
    </source>
</evidence>
<evidence type="ECO:0000256" key="3">
    <source>
        <dbReference type="ARBA" id="ARBA00022989"/>
    </source>
</evidence>
<name>A0AAW0QI59_9PEZI</name>
<sequence length="401" mass="44912">MAFDYTAYAPSSLATAVSAFLFVAIFNICVLTTTRSWARVAGVLVLAGLTGAFQASLRSWCVNKGWVSLLVTTAWTTYWHALEMLLVSKVSASDIEEQAEKQYRPGTSLSRWQLALCTSSLLCKWRRIGTKWQIPNLPRFSPDGSVPSRARFLFRSLLKIAGSYLMMSLFCVAPPPDPNLIAIGKEAYLFRADISVDERIFRMVSTIVFFINVALMVTMWYYLVCVVSVVLGLASPRDCPPFYGSLRDAYNLRGLWRNIHQGLRKCVSGPADAFADSVLHLPRGTHASRCIRLILAFGISAFIHAQADLAIGIPFAEAGQFTFFSFQALGIVLESTLQEKCSRAGTDTLFPRGLQKGVGYIWVIYWFYWITPTWSYTTMRTMDPVKDGMVIPAHYVATWFQ</sequence>
<keyword evidence="2 5" id="KW-0812">Transmembrane</keyword>